<comment type="similarity">
    <text evidence="8 9">Belongs to the TRAP transporter small permease family.</text>
</comment>
<keyword evidence="4 9" id="KW-0997">Cell inner membrane</keyword>
<dbReference type="InterPro" id="IPR055348">
    <property type="entry name" value="DctQ"/>
</dbReference>
<feature type="transmembrane region" description="Helical" evidence="9">
    <location>
        <begin position="15"/>
        <end position="40"/>
    </location>
</feature>
<comment type="subunit">
    <text evidence="9">The complex comprises the extracytoplasmic solute receptor protein and the two transmembrane proteins.</text>
</comment>
<evidence type="ECO:0000259" key="10">
    <source>
        <dbReference type="Pfam" id="PF04290"/>
    </source>
</evidence>
<evidence type="ECO:0000256" key="2">
    <source>
        <dbReference type="ARBA" id="ARBA00022448"/>
    </source>
</evidence>
<evidence type="ECO:0000256" key="3">
    <source>
        <dbReference type="ARBA" id="ARBA00022475"/>
    </source>
</evidence>
<comment type="function">
    <text evidence="9">Part of the tripartite ATP-independent periplasmic (TRAP) transport system.</text>
</comment>
<keyword evidence="3" id="KW-1003">Cell membrane</keyword>
<keyword evidence="6 9" id="KW-1133">Transmembrane helix</keyword>
<evidence type="ECO:0000256" key="5">
    <source>
        <dbReference type="ARBA" id="ARBA00022692"/>
    </source>
</evidence>
<evidence type="ECO:0000256" key="4">
    <source>
        <dbReference type="ARBA" id="ARBA00022519"/>
    </source>
</evidence>
<evidence type="ECO:0000313" key="11">
    <source>
        <dbReference type="EMBL" id="BAR98403.1"/>
    </source>
</evidence>
<dbReference type="OrthoDB" id="4964541at2"/>
<evidence type="ECO:0000256" key="9">
    <source>
        <dbReference type="RuleBase" id="RU369079"/>
    </source>
</evidence>
<dbReference type="EMBL" id="AP014854">
    <property type="protein sequence ID" value="BAR98403.1"/>
    <property type="molecule type" value="Genomic_DNA"/>
</dbReference>
<dbReference type="InterPro" id="IPR007387">
    <property type="entry name" value="TRAP_DctQ"/>
</dbReference>
<feature type="transmembrane region" description="Helical" evidence="9">
    <location>
        <begin position="135"/>
        <end position="156"/>
    </location>
</feature>
<keyword evidence="2 9" id="KW-0813">Transport</keyword>
<sequence>MNAALRRVLTAADRLAIGGATALAVAALVVALGAGVWQVAARFLLEAPSPWSEALVRTALIWMTMLGLGAALRSGALLSIDLVGRLAPPPLKRALEAFALLSNLALMGVLVWFGWEMAERVRFQVLAGLDISIAWGYAAIPVGAGFAAVGAVARFLDPAPLDGEAQP</sequence>
<dbReference type="Proteomes" id="UP000065734">
    <property type="component" value="Chromosome I"/>
</dbReference>
<accession>A0A0H5BNX6</accession>
<organism evidence="12 13">
    <name type="scientific">Blastochloris viridis</name>
    <name type="common">Rhodopseudomonas viridis</name>
    <dbReference type="NCBI Taxonomy" id="1079"/>
    <lineage>
        <taxon>Bacteria</taxon>
        <taxon>Pseudomonadati</taxon>
        <taxon>Pseudomonadota</taxon>
        <taxon>Alphaproteobacteria</taxon>
        <taxon>Hyphomicrobiales</taxon>
        <taxon>Blastochloridaceae</taxon>
        <taxon>Blastochloris</taxon>
    </lineage>
</organism>
<dbReference type="STRING" id="1079.BVIR_530"/>
<dbReference type="PANTHER" id="PTHR35011">
    <property type="entry name" value="2,3-DIKETO-L-GULONATE TRAP TRANSPORTER SMALL PERMEASE PROTEIN YIAM"/>
    <property type="match status" value="1"/>
</dbReference>
<reference evidence="13" key="3">
    <citation type="journal article" date="2016" name="Genome Announc.">
        <title>Revised genome sequence of the purple photosynthetic bacterium Blastochloris viridis.</title>
        <authorList>
            <person name="Liu L.N."/>
            <person name="Faulkner M."/>
            <person name="Liu X."/>
            <person name="Huang F."/>
            <person name="Darby A.C."/>
            <person name="Hall N."/>
        </authorList>
    </citation>
    <scope>NUCLEOTIDE SEQUENCE [LARGE SCALE GENOMIC DNA]</scope>
    <source>
        <strain evidence="13">ATCC 19567 / DSM 133 / F</strain>
    </source>
</reference>
<protein>
    <recommendedName>
        <fullName evidence="9">TRAP transporter small permease protein</fullName>
    </recommendedName>
</protein>
<dbReference type="KEGG" id="bvr:BVIR_530"/>
<name>A0A0H5BNX6_BLAVI</name>
<reference evidence="11" key="1">
    <citation type="journal article" date="2015" name="Genome Announc.">
        <title>Complete Genome Sequence of the Bacteriochlorophyll b-Producing Photosynthetic Bacterium Blastochloris viridis.</title>
        <authorList>
            <person name="Tsukatani Y."/>
            <person name="Hirose Y."/>
            <person name="Harada J."/>
            <person name="Misawa N."/>
            <person name="Mori K."/>
            <person name="Inoue K."/>
            <person name="Tamiaki H."/>
        </authorList>
    </citation>
    <scope>NUCLEOTIDE SEQUENCE [LARGE SCALE GENOMIC DNA]</scope>
    <source>
        <strain evidence="11">DSM 133</strain>
    </source>
</reference>
<comment type="subcellular location">
    <subcellularLocation>
        <location evidence="1 9">Cell inner membrane</location>
        <topology evidence="1 9">Multi-pass membrane protein</topology>
    </subcellularLocation>
</comment>
<reference evidence="12" key="2">
    <citation type="submission" date="2015-11" db="EMBL/GenBank/DDBJ databases">
        <authorList>
            <person name="Zhang Y."/>
            <person name="Guo Z."/>
        </authorList>
    </citation>
    <scope>NUCLEOTIDE SEQUENCE</scope>
    <source>
        <strain evidence="12">1</strain>
    </source>
</reference>
<dbReference type="RefSeq" id="WP_055036306.1">
    <property type="nucleotide sequence ID" value="NZ_AP014854.2"/>
</dbReference>
<dbReference type="GO" id="GO:0005886">
    <property type="term" value="C:plasma membrane"/>
    <property type="evidence" value="ECO:0007669"/>
    <property type="project" value="UniProtKB-SubCell"/>
</dbReference>
<feature type="transmembrane region" description="Helical" evidence="9">
    <location>
        <begin position="95"/>
        <end position="115"/>
    </location>
</feature>
<keyword evidence="13" id="KW-1185">Reference proteome</keyword>
<dbReference type="Pfam" id="PF04290">
    <property type="entry name" value="DctQ"/>
    <property type="match status" value="1"/>
</dbReference>
<proteinExistence type="inferred from homology"/>
<feature type="domain" description="Tripartite ATP-independent periplasmic transporters DctQ component" evidence="10">
    <location>
        <begin position="35"/>
        <end position="157"/>
    </location>
</feature>
<evidence type="ECO:0000256" key="6">
    <source>
        <dbReference type="ARBA" id="ARBA00022989"/>
    </source>
</evidence>
<evidence type="ECO:0000313" key="12">
    <source>
        <dbReference type="EMBL" id="CUU44249.1"/>
    </source>
</evidence>
<dbReference type="AlphaFoldDB" id="A0A0H5BNX6"/>
<evidence type="ECO:0000256" key="7">
    <source>
        <dbReference type="ARBA" id="ARBA00023136"/>
    </source>
</evidence>
<evidence type="ECO:0000256" key="8">
    <source>
        <dbReference type="ARBA" id="ARBA00038436"/>
    </source>
</evidence>
<keyword evidence="7 9" id="KW-0472">Membrane</keyword>
<keyword evidence="5 9" id="KW-0812">Transmembrane</keyword>
<gene>
    <name evidence="12" type="primary">siaT_2</name>
    <name evidence="11" type="ORF">BV133_810</name>
    <name evidence="12" type="ORF">BVIRIDIS_32970</name>
</gene>
<feature type="transmembrane region" description="Helical" evidence="9">
    <location>
        <begin position="60"/>
        <end position="83"/>
    </location>
</feature>
<dbReference type="EMBL" id="LN907867">
    <property type="protein sequence ID" value="CUU44249.1"/>
    <property type="molecule type" value="Genomic_DNA"/>
</dbReference>
<dbReference type="GO" id="GO:0015740">
    <property type="term" value="P:C4-dicarboxylate transport"/>
    <property type="evidence" value="ECO:0007669"/>
    <property type="project" value="TreeGrafter"/>
</dbReference>
<dbReference type="PANTHER" id="PTHR35011:SF2">
    <property type="entry name" value="2,3-DIKETO-L-GULONATE TRAP TRANSPORTER SMALL PERMEASE PROTEIN YIAM"/>
    <property type="match status" value="1"/>
</dbReference>
<evidence type="ECO:0000313" key="13">
    <source>
        <dbReference type="Proteomes" id="UP000065734"/>
    </source>
</evidence>
<dbReference type="PATRIC" id="fig|1079.6.peg.536"/>
<dbReference type="GO" id="GO:0022857">
    <property type="term" value="F:transmembrane transporter activity"/>
    <property type="evidence" value="ECO:0007669"/>
    <property type="project" value="UniProtKB-UniRule"/>
</dbReference>
<evidence type="ECO:0000256" key="1">
    <source>
        <dbReference type="ARBA" id="ARBA00004429"/>
    </source>
</evidence>